<evidence type="ECO:0000313" key="2">
    <source>
        <dbReference type="EMBL" id="KAJ7776114.1"/>
    </source>
</evidence>
<dbReference type="AlphaFoldDB" id="A0AAD7NUW1"/>
<name>A0AAD7NUW1_9AGAR</name>
<accession>A0AAD7NUW1</accession>
<dbReference type="EMBL" id="JARKIB010000009">
    <property type="protein sequence ID" value="KAJ7776114.1"/>
    <property type="molecule type" value="Genomic_DNA"/>
</dbReference>
<keyword evidence="3" id="KW-1185">Reference proteome</keyword>
<dbReference type="Proteomes" id="UP001215598">
    <property type="component" value="Unassembled WGS sequence"/>
</dbReference>
<organism evidence="2 3">
    <name type="scientific">Mycena metata</name>
    <dbReference type="NCBI Taxonomy" id="1033252"/>
    <lineage>
        <taxon>Eukaryota</taxon>
        <taxon>Fungi</taxon>
        <taxon>Dikarya</taxon>
        <taxon>Basidiomycota</taxon>
        <taxon>Agaricomycotina</taxon>
        <taxon>Agaricomycetes</taxon>
        <taxon>Agaricomycetidae</taxon>
        <taxon>Agaricales</taxon>
        <taxon>Marasmiineae</taxon>
        <taxon>Mycenaceae</taxon>
        <taxon>Mycena</taxon>
    </lineage>
</organism>
<protein>
    <submittedName>
        <fullName evidence="2">Uncharacterized protein</fullName>
    </submittedName>
</protein>
<reference evidence="2" key="1">
    <citation type="submission" date="2023-03" db="EMBL/GenBank/DDBJ databases">
        <title>Massive genome expansion in bonnet fungi (Mycena s.s.) driven by repeated elements and novel gene families across ecological guilds.</title>
        <authorList>
            <consortium name="Lawrence Berkeley National Laboratory"/>
            <person name="Harder C.B."/>
            <person name="Miyauchi S."/>
            <person name="Viragh M."/>
            <person name="Kuo A."/>
            <person name="Thoen E."/>
            <person name="Andreopoulos B."/>
            <person name="Lu D."/>
            <person name="Skrede I."/>
            <person name="Drula E."/>
            <person name="Henrissat B."/>
            <person name="Morin E."/>
            <person name="Kohler A."/>
            <person name="Barry K."/>
            <person name="LaButti K."/>
            <person name="Morin E."/>
            <person name="Salamov A."/>
            <person name="Lipzen A."/>
            <person name="Mereny Z."/>
            <person name="Hegedus B."/>
            <person name="Baldrian P."/>
            <person name="Stursova M."/>
            <person name="Weitz H."/>
            <person name="Taylor A."/>
            <person name="Grigoriev I.V."/>
            <person name="Nagy L.G."/>
            <person name="Martin F."/>
            <person name="Kauserud H."/>
        </authorList>
    </citation>
    <scope>NUCLEOTIDE SEQUENCE</scope>
    <source>
        <strain evidence="2">CBHHK182m</strain>
    </source>
</reference>
<sequence>MYILQPNRRERHHMAPELSLPSTVAGYCPTNPALLRSLSRSEDDNGHPGGYEDVTDPRPLFASPRAVLPERPNRRIPFALP</sequence>
<feature type="region of interest" description="Disordered" evidence="1">
    <location>
        <begin position="38"/>
        <end position="81"/>
    </location>
</feature>
<evidence type="ECO:0000256" key="1">
    <source>
        <dbReference type="SAM" id="MobiDB-lite"/>
    </source>
</evidence>
<comment type="caution">
    <text evidence="2">The sequence shown here is derived from an EMBL/GenBank/DDBJ whole genome shotgun (WGS) entry which is preliminary data.</text>
</comment>
<evidence type="ECO:0000313" key="3">
    <source>
        <dbReference type="Proteomes" id="UP001215598"/>
    </source>
</evidence>
<gene>
    <name evidence="2" type="ORF">B0H16DRAFT_1712495</name>
</gene>
<proteinExistence type="predicted"/>